<proteinExistence type="predicted"/>
<accession>A0AAW0HIH8</accession>
<dbReference type="InterPro" id="IPR036051">
    <property type="entry name" value="KRAB_dom_sf"/>
</dbReference>
<feature type="domain" description="KRAB" evidence="2">
    <location>
        <begin position="15"/>
        <end position="86"/>
    </location>
</feature>
<dbReference type="Pfam" id="PF01352">
    <property type="entry name" value="KRAB"/>
    <property type="match status" value="1"/>
</dbReference>
<dbReference type="CDD" id="cd07765">
    <property type="entry name" value="KRAB_A-box"/>
    <property type="match status" value="1"/>
</dbReference>
<feature type="region of interest" description="Disordered" evidence="1">
    <location>
        <begin position="91"/>
        <end position="110"/>
    </location>
</feature>
<dbReference type="PANTHER" id="PTHR23232">
    <property type="entry name" value="KRAB DOMAIN C2H2 ZINC FINGER"/>
    <property type="match status" value="1"/>
</dbReference>
<dbReference type="Gene3D" id="6.10.140.140">
    <property type="match status" value="1"/>
</dbReference>
<dbReference type="PANTHER" id="PTHR23232:SF163">
    <property type="entry name" value="ZINC FINGER PROTEIN 589"/>
    <property type="match status" value="1"/>
</dbReference>
<comment type="caution">
    <text evidence="3">The sequence shown here is derived from an EMBL/GenBank/DDBJ whole genome shotgun (WGS) entry which is preliminary data.</text>
</comment>
<evidence type="ECO:0000256" key="1">
    <source>
        <dbReference type="SAM" id="MobiDB-lite"/>
    </source>
</evidence>
<dbReference type="SMART" id="SM00349">
    <property type="entry name" value="KRAB"/>
    <property type="match status" value="1"/>
</dbReference>
<organism evidence="3 4">
    <name type="scientific">Myodes glareolus</name>
    <name type="common">Bank vole</name>
    <name type="synonym">Clethrionomys glareolus</name>
    <dbReference type="NCBI Taxonomy" id="447135"/>
    <lineage>
        <taxon>Eukaryota</taxon>
        <taxon>Metazoa</taxon>
        <taxon>Chordata</taxon>
        <taxon>Craniata</taxon>
        <taxon>Vertebrata</taxon>
        <taxon>Euteleostomi</taxon>
        <taxon>Mammalia</taxon>
        <taxon>Eutheria</taxon>
        <taxon>Euarchontoglires</taxon>
        <taxon>Glires</taxon>
        <taxon>Rodentia</taxon>
        <taxon>Myomorpha</taxon>
        <taxon>Muroidea</taxon>
        <taxon>Cricetidae</taxon>
        <taxon>Arvicolinae</taxon>
        <taxon>Myodes</taxon>
    </lineage>
</organism>
<dbReference type="AlphaFoldDB" id="A0AAW0HIH8"/>
<name>A0AAW0HIH8_MYOGA</name>
<evidence type="ECO:0000313" key="3">
    <source>
        <dbReference type="EMBL" id="KAK7801201.1"/>
    </source>
</evidence>
<dbReference type="InterPro" id="IPR001909">
    <property type="entry name" value="KRAB"/>
</dbReference>
<dbReference type="EMBL" id="JBBHLL010000515">
    <property type="protein sequence ID" value="KAK7801201.1"/>
    <property type="molecule type" value="Genomic_DNA"/>
</dbReference>
<dbReference type="SUPFAM" id="SSF109640">
    <property type="entry name" value="KRAB domain (Kruppel-associated box)"/>
    <property type="match status" value="1"/>
</dbReference>
<dbReference type="InterPro" id="IPR050169">
    <property type="entry name" value="Krueppel_C2H2_ZnF"/>
</dbReference>
<keyword evidence="4" id="KW-1185">Reference proteome</keyword>
<reference evidence="3 4" key="1">
    <citation type="journal article" date="2023" name="bioRxiv">
        <title>Conserved and derived expression patterns and positive selection on dental genes reveal complex evolutionary context of ever-growing rodent molars.</title>
        <authorList>
            <person name="Calamari Z.T."/>
            <person name="Song A."/>
            <person name="Cohen E."/>
            <person name="Akter M."/>
            <person name="Roy R.D."/>
            <person name="Hallikas O."/>
            <person name="Christensen M.M."/>
            <person name="Li P."/>
            <person name="Marangoni P."/>
            <person name="Jernvall J."/>
            <person name="Klein O.D."/>
        </authorList>
    </citation>
    <scope>NUCLEOTIDE SEQUENCE [LARGE SCALE GENOMIC DNA]</scope>
    <source>
        <strain evidence="3">V071</strain>
    </source>
</reference>
<gene>
    <name evidence="3" type="ORF">U0070_015378</name>
</gene>
<evidence type="ECO:0000313" key="4">
    <source>
        <dbReference type="Proteomes" id="UP001488838"/>
    </source>
</evidence>
<dbReference type="PROSITE" id="PS50805">
    <property type="entry name" value="KRAB"/>
    <property type="match status" value="1"/>
</dbReference>
<sequence length="110" mass="12194">MAAKSCSGAPGEMPLTFQDVAVYFSRAEGQQLGPQERALYRDVMLENYGNVASLGFPVPKPELISQLEQEEELWVLDFLGPEEAEVLRSCQTGEHKPEAGLRNGLTEPWL</sequence>
<dbReference type="Proteomes" id="UP001488838">
    <property type="component" value="Unassembled WGS sequence"/>
</dbReference>
<evidence type="ECO:0000259" key="2">
    <source>
        <dbReference type="PROSITE" id="PS50805"/>
    </source>
</evidence>
<protein>
    <recommendedName>
        <fullName evidence="2">KRAB domain-containing protein</fullName>
    </recommendedName>
</protein>
<dbReference type="GO" id="GO:0006355">
    <property type="term" value="P:regulation of DNA-templated transcription"/>
    <property type="evidence" value="ECO:0007669"/>
    <property type="project" value="InterPro"/>
</dbReference>